<dbReference type="PROSITE" id="PS51006">
    <property type="entry name" value="PABS_2"/>
    <property type="match status" value="1"/>
</dbReference>
<feature type="domain" description="PABS" evidence="6">
    <location>
        <begin position="507"/>
        <end position="674"/>
    </location>
</feature>
<comment type="similarity">
    <text evidence="1">Belongs to the spermidine/spermine synthase family.</text>
</comment>
<feature type="transmembrane region" description="Helical" evidence="5">
    <location>
        <begin position="322"/>
        <end position="348"/>
    </location>
</feature>
<feature type="transmembrane region" description="Helical" evidence="5">
    <location>
        <begin position="420"/>
        <end position="439"/>
    </location>
</feature>
<proteinExistence type="inferred from homology"/>
<dbReference type="GO" id="GO:0006596">
    <property type="term" value="P:polyamine biosynthetic process"/>
    <property type="evidence" value="ECO:0007669"/>
    <property type="project" value="UniProtKB-UniRule"/>
</dbReference>
<dbReference type="SUPFAM" id="SSF103473">
    <property type="entry name" value="MFS general substrate transporter"/>
    <property type="match status" value="1"/>
</dbReference>
<evidence type="ECO:0000256" key="4">
    <source>
        <dbReference type="PROSITE-ProRule" id="PRU00354"/>
    </source>
</evidence>
<evidence type="ECO:0000259" key="6">
    <source>
        <dbReference type="PROSITE" id="PS51006"/>
    </source>
</evidence>
<evidence type="ECO:0000256" key="1">
    <source>
        <dbReference type="ARBA" id="ARBA00007867"/>
    </source>
</evidence>
<keyword evidence="5" id="KW-0472">Membrane</keyword>
<dbReference type="Gene3D" id="1.20.1720.10">
    <property type="entry name" value="Multidrug resistance protein D"/>
    <property type="match status" value="1"/>
</dbReference>
<dbReference type="Gene3D" id="1.20.1250.20">
    <property type="entry name" value="MFS general substrate transporter like domains"/>
    <property type="match status" value="1"/>
</dbReference>
<keyword evidence="3 4" id="KW-0620">Polyamine biosynthesis</keyword>
<dbReference type="Gene3D" id="3.40.50.150">
    <property type="entry name" value="Vaccinia Virus protein VP39"/>
    <property type="match status" value="1"/>
</dbReference>
<organism evidence="7 8">
    <name type="scientific">Massilia eurypsychrophila</name>
    <dbReference type="NCBI Taxonomy" id="1485217"/>
    <lineage>
        <taxon>Bacteria</taxon>
        <taxon>Pseudomonadati</taxon>
        <taxon>Pseudomonadota</taxon>
        <taxon>Betaproteobacteria</taxon>
        <taxon>Burkholderiales</taxon>
        <taxon>Oxalobacteraceae</taxon>
        <taxon>Telluria group</taxon>
        <taxon>Massilia</taxon>
    </lineage>
</organism>
<sequence length="717" mass="78993">MLRSPSLRYIAFLFLVSGFSALIYQVVWQRTLFATFGIDSESVTVIVSLFMFGLGIGALAGGYLQQRFPRHLLRLFLLLEVGIGAFGLVSLELIWLVSAAAGDTTTRELVLWVYLILAIPTLMMGATLPILVAWLQGYLRNIGQSVGLLYAVNTIGSAIAAWCTVELLFVYLGQQATVLVAAACNFATAALIVHASRRLVREDLAAVEVAPLAVRTAPLLPYPLVAATLLAIGYISLSQEILWFRMLGFMTANRPDVFGLMLAAFLVGIAGGALHSRRACAPDGKPVDYLVRALFLAIAVFYLALPVVAATSAHLDKDVSTVVAYIAIAALAFFTGGILPMLMHLGIAEHGKDAARAMSWLYFANIAGATLGPLVTGFILLDLFSLEANIAILSALTALLLLALLAALPKERAYKLRAVALMALMAAGAWALHGGLYAGHLERLQFGKPDHPRFAYTHQNRSGIITVETDPRGDIMYGNGIYDGRYNLDLLRNSNRIDRTYMIASLHRKPARVLEIGLSTGSWAKVIADHRAVESLTIVEINRGYVDAMQRYPEIAGVLKDPKVRLHIDDGRRWLRDHPAEKFDLIVMNTTYYWRSNATNLLSVEFLELARQRLKPGGVIYYNATGSRDVVHTAAHVFKHVTLFSNFVAAGDAPFDLSYEERRTNLMQFGLVQDARHRAELERLASVPLLEVHDSISRRRELWKITDDNMAVEFKVR</sequence>
<feature type="transmembrane region" description="Helical" evidence="5">
    <location>
        <begin position="7"/>
        <end position="28"/>
    </location>
</feature>
<reference evidence="7 8" key="1">
    <citation type="submission" date="2017-10" db="EMBL/GenBank/DDBJ databases">
        <title>Massilia psychrophilum sp. nov., a novel purple-pigmented bacterium isolated from Tianshan glacier, Xinjiang Municipality, China.</title>
        <authorList>
            <person name="Wang H."/>
        </authorList>
    </citation>
    <scope>NUCLEOTIDE SEQUENCE [LARGE SCALE GENOMIC DNA]</scope>
    <source>
        <strain evidence="7 8">JCM 30074</strain>
    </source>
</reference>
<feature type="transmembrane region" description="Helical" evidence="5">
    <location>
        <begin position="43"/>
        <end position="64"/>
    </location>
</feature>
<gene>
    <name evidence="7" type="ORF">CR105_05730</name>
</gene>
<dbReference type="Pfam" id="PF01564">
    <property type="entry name" value="Spermine_synth"/>
    <property type="match status" value="1"/>
</dbReference>
<dbReference type="Proteomes" id="UP000230390">
    <property type="component" value="Unassembled WGS sequence"/>
</dbReference>
<keyword evidence="5" id="KW-0812">Transmembrane</keyword>
<feature type="transmembrane region" description="Helical" evidence="5">
    <location>
        <begin position="147"/>
        <end position="172"/>
    </location>
</feature>
<dbReference type="RefSeq" id="WP_099787501.1">
    <property type="nucleotide sequence ID" value="NZ_JBHLYV010000029.1"/>
</dbReference>
<dbReference type="CDD" id="cd02440">
    <property type="entry name" value="AdoMet_MTases"/>
    <property type="match status" value="1"/>
</dbReference>
<dbReference type="AlphaFoldDB" id="A0A2G8TI08"/>
<accession>A0A2G8TI08</accession>
<feature type="transmembrane region" description="Helical" evidence="5">
    <location>
        <begin position="217"/>
        <end position="237"/>
    </location>
</feature>
<dbReference type="OrthoDB" id="9793120at2"/>
<keyword evidence="5" id="KW-1133">Transmembrane helix</keyword>
<feature type="transmembrane region" description="Helical" evidence="5">
    <location>
        <begin position="390"/>
        <end position="408"/>
    </location>
</feature>
<comment type="caution">
    <text evidence="4">Lacks conserved residue(s) required for the propagation of feature annotation.</text>
</comment>
<feature type="transmembrane region" description="Helical" evidence="5">
    <location>
        <begin position="360"/>
        <end position="384"/>
    </location>
</feature>
<feature type="transmembrane region" description="Helical" evidence="5">
    <location>
        <begin position="289"/>
        <end position="310"/>
    </location>
</feature>
<evidence type="ECO:0000256" key="2">
    <source>
        <dbReference type="ARBA" id="ARBA00022679"/>
    </source>
</evidence>
<evidence type="ECO:0000256" key="3">
    <source>
        <dbReference type="ARBA" id="ARBA00023115"/>
    </source>
</evidence>
<dbReference type="InterPro" id="IPR036259">
    <property type="entry name" value="MFS_trans_sf"/>
</dbReference>
<dbReference type="InterPro" id="IPR029063">
    <property type="entry name" value="SAM-dependent_MTases_sf"/>
</dbReference>
<dbReference type="PANTHER" id="PTHR43317:SF1">
    <property type="entry name" value="THERMOSPERMINE SYNTHASE ACAULIS5"/>
    <property type="match status" value="1"/>
</dbReference>
<dbReference type="EMBL" id="PDOC01000003">
    <property type="protein sequence ID" value="PIL45589.1"/>
    <property type="molecule type" value="Genomic_DNA"/>
</dbReference>
<feature type="transmembrane region" description="Helical" evidence="5">
    <location>
        <begin position="257"/>
        <end position="277"/>
    </location>
</feature>
<keyword evidence="8" id="KW-1185">Reference proteome</keyword>
<dbReference type="InterPro" id="IPR030374">
    <property type="entry name" value="PABS"/>
</dbReference>
<name>A0A2G8TI08_9BURK</name>
<comment type="caution">
    <text evidence="7">The sequence shown here is derived from an EMBL/GenBank/DDBJ whole genome shotgun (WGS) entry which is preliminary data.</text>
</comment>
<evidence type="ECO:0000313" key="8">
    <source>
        <dbReference type="Proteomes" id="UP000230390"/>
    </source>
</evidence>
<feature type="transmembrane region" description="Helical" evidence="5">
    <location>
        <begin position="109"/>
        <end position="135"/>
    </location>
</feature>
<evidence type="ECO:0000256" key="5">
    <source>
        <dbReference type="SAM" id="Phobius"/>
    </source>
</evidence>
<protein>
    <submittedName>
        <fullName evidence="7">Spermidine synthase</fullName>
    </submittedName>
</protein>
<dbReference type="PANTHER" id="PTHR43317">
    <property type="entry name" value="THERMOSPERMINE SYNTHASE ACAULIS5"/>
    <property type="match status" value="1"/>
</dbReference>
<feature type="transmembrane region" description="Helical" evidence="5">
    <location>
        <begin position="76"/>
        <end position="97"/>
    </location>
</feature>
<keyword evidence="2 4" id="KW-0808">Transferase</keyword>
<evidence type="ECO:0000313" key="7">
    <source>
        <dbReference type="EMBL" id="PIL45589.1"/>
    </source>
</evidence>
<dbReference type="SUPFAM" id="SSF53335">
    <property type="entry name" value="S-adenosyl-L-methionine-dependent methyltransferases"/>
    <property type="match status" value="1"/>
</dbReference>
<feature type="transmembrane region" description="Helical" evidence="5">
    <location>
        <begin position="178"/>
        <end position="196"/>
    </location>
</feature>
<dbReference type="GO" id="GO:0016740">
    <property type="term" value="F:transferase activity"/>
    <property type="evidence" value="ECO:0007669"/>
    <property type="project" value="UniProtKB-UniRule"/>
</dbReference>